<accession>A0ABQ7AV31</accession>
<keyword evidence="3" id="KW-1185">Reference proteome</keyword>
<evidence type="ECO:0000313" key="2">
    <source>
        <dbReference type="EMBL" id="KAF3518005.1"/>
    </source>
</evidence>
<dbReference type="Proteomes" id="UP000266723">
    <property type="component" value="Unassembled WGS sequence"/>
</dbReference>
<feature type="region of interest" description="Disordered" evidence="1">
    <location>
        <begin position="1"/>
        <end position="38"/>
    </location>
</feature>
<protein>
    <submittedName>
        <fullName evidence="2">Uncharacterized protein</fullName>
    </submittedName>
</protein>
<evidence type="ECO:0000256" key="1">
    <source>
        <dbReference type="SAM" id="MobiDB-lite"/>
    </source>
</evidence>
<organism evidence="2 3">
    <name type="scientific">Brassica cretica</name>
    <name type="common">Mustard</name>
    <dbReference type="NCBI Taxonomy" id="69181"/>
    <lineage>
        <taxon>Eukaryota</taxon>
        <taxon>Viridiplantae</taxon>
        <taxon>Streptophyta</taxon>
        <taxon>Embryophyta</taxon>
        <taxon>Tracheophyta</taxon>
        <taxon>Spermatophyta</taxon>
        <taxon>Magnoliopsida</taxon>
        <taxon>eudicotyledons</taxon>
        <taxon>Gunneridae</taxon>
        <taxon>Pentapetalae</taxon>
        <taxon>rosids</taxon>
        <taxon>malvids</taxon>
        <taxon>Brassicales</taxon>
        <taxon>Brassicaceae</taxon>
        <taxon>Brassiceae</taxon>
        <taxon>Brassica</taxon>
    </lineage>
</organism>
<comment type="caution">
    <text evidence="2">The sequence shown here is derived from an EMBL/GenBank/DDBJ whole genome shotgun (WGS) entry which is preliminary data.</text>
</comment>
<feature type="compositionally biased region" description="Basic residues" evidence="1">
    <location>
        <begin position="1"/>
        <end position="15"/>
    </location>
</feature>
<sequence length="49" mass="5766">MQRRLRQKTSRKSRRLPGSPDDFKEVQTTSRKSSGRLPGSRLEDFLEVF</sequence>
<gene>
    <name evidence="2" type="ORF">DY000_02060346</name>
</gene>
<dbReference type="EMBL" id="QGKV02001556">
    <property type="protein sequence ID" value="KAF3518005.1"/>
    <property type="molecule type" value="Genomic_DNA"/>
</dbReference>
<reference evidence="2 3" key="1">
    <citation type="journal article" date="2020" name="BMC Genomics">
        <title>Intraspecific diversification of the crop wild relative Brassica cretica Lam. using demographic model selection.</title>
        <authorList>
            <person name="Kioukis A."/>
            <person name="Michalopoulou V.A."/>
            <person name="Briers L."/>
            <person name="Pirintsos S."/>
            <person name="Studholme D.J."/>
            <person name="Pavlidis P."/>
            <person name="Sarris P.F."/>
        </authorList>
    </citation>
    <scope>NUCLEOTIDE SEQUENCE [LARGE SCALE GENOMIC DNA]</scope>
    <source>
        <strain evidence="3">cv. PFS-1207/04</strain>
    </source>
</reference>
<evidence type="ECO:0000313" key="3">
    <source>
        <dbReference type="Proteomes" id="UP000266723"/>
    </source>
</evidence>
<proteinExistence type="predicted"/>
<name>A0ABQ7AV31_BRACR</name>